<protein>
    <submittedName>
        <fullName evidence="1">Uncharacterized protein</fullName>
    </submittedName>
</protein>
<gene>
    <name evidence="1" type="ORF">UFOVP359_120</name>
</gene>
<accession>A0A6J7WVY4</accession>
<sequence>MTNKIIFTSIFPQYEIPHPVPASKTVPEWWRKESVVKEKMHTMKKCVPILDSLTAGYVITLPSDVYKARGVENFGQRTDIGFVSQHYPLQTKAFPASEEFDPQPYKWINPWKIKTPKGYSCLFVHPLNSGDSPFHSFSGIVDTDKHPVTINFPFLVKKEFEGLIPAGTPIIQVIPFKRDSWESKVIDNEEFVEDMGFYKIFNPPFGAYKKNWWSKKEFR</sequence>
<proteinExistence type="predicted"/>
<evidence type="ECO:0000313" key="1">
    <source>
        <dbReference type="EMBL" id="CAB5221890.1"/>
    </source>
</evidence>
<name>A0A6J7WVY4_9CAUD</name>
<reference evidence="1" key="1">
    <citation type="submission" date="2020-05" db="EMBL/GenBank/DDBJ databases">
        <authorList>
            <person name="Chiriac C."/>
            <person name="Salcher M."/>
            <person name="Ghai R."/>
            <person name="Kavagutti S V."/>
        </authorList>
    </citation>
    <scope>NUCLEOTIDE SEQUENCE</scope>
</reference>
<dbReference type="EMBL" id="LR798295">
    <property type="protein sequence ID" value="CAB5221890.1"/>
    <property type="molecule type" value="Genomic_DNA"/>
</dbReference>
<organism evidence="1">
    <name type="scientific">uncultured Caudovirales phage</name>
    <dbReference type="NCBI Taxonomy" id="2100421"/>
    <lineage>
        <taxon>Viruses</taxon>
        <taxon>Duplodnaviria</taxon>
        <taxon>Heunggongvirae</taxon>
        <taxon>Uroviricota</taxon>
        <taxon>Caudoviricetes</taxon>
        <taxon>Peduoviridae</taxon>
        <taxon>Maltschvirus</taxon>
        <taxon>Maltschvirus maltsch</taxon>
    </lineage>
</organism>